<dbReference type="CDD" id="cd16654">
    <property type="entry name" value="RING-Ubox_CHIP"/>
    <property type="match status" value="1"/>
</dbReference>
<dbReference type="EMBL" id="CAEY01001358">
    <property type="status" value="NOT_ANNOTATED_CDS"/>
    <property type="molecule type" value="Genomic_DNA"/>
</dbReference>
<dbReference type="Gene3D" id="1.25.40.10">
    <property type="entry name" value="Tetratricopeptide repeat domain"/>
    <property type="match status" value="1"/>
</dbReference>
<dbReference type="AlphaFoldDB" id="T1K202"/>
<dbReference type="eggNOG" id="KOG4642">
    <property type="taxonomic scope" value="Eukaryota"/>
</dbReference>
<dbReference type="GO" id="GO:0071218">
    <property type="term" value="P:cellular response to misfolded protein"/>
    <property type="evidence" value="ECO:0007669"/>
    <property type="project" value="TreeGrafter"/>
</dbReference>
<dbReference type="EnsemblMetazoa" id="tetur04g03260.1">
    <property type="protein sequence ID" value="tetur04g03260.1"/>
    <property type="gene ID" value="tetur04g03260"/>
</dbReference>
<reference evidence="11" key="2">
    <citation type="submission" date="2015-06" db="UniProtKB">
        <authorList>
            <consortium name="EnsemblMetazoa"/>
        </authorList>
    </citation>
    <scope>IDENTIFICATION</scope>
</reference>
<dbReference type="Proteomes" id="UP000015104">
    <property type="component" value="Unassembled WGS sequence"/>
</dbReference>
<dbReference type="SMART" id="SM00028">
    <property type="entry name" value="TPR"/>
    <property type="match status" value="3"/>
</dbReference>
<evidence type="ECO:0000256" key="3">
    <source>
        <dbReference type="ARBA" id="ARBA00022679"/>
    </source>
</evidence>
<evidence type="ECO:0000259" key="10">
    <source>
        <dbReference type="PROSITE" id="PS51698"/>
    </source>
</evidence>
<dbReference type="InterPro" id="IPR045202">
    <property type="entry name" value="CHIP_RING-Ubox"/>
</dbReference>
<evidence type="ECO:0000313" key="12">
    <source>
        <dbReference type="Proteomes" id="UP000015104"/>
    </source>
</evidence>
<reference evidence="12" key="1">
    <citation type="submission" date="2011-08" db="EMBL/GenBank/DDBJ databases">
        <authorList>
            <person name="Rombauts S."/>
        </authorList>
    </citation>
    <scope>NUCLEOTIDE SEQUENCE</scope>
    <source>
        <strain evidence="12">London</strain>
    </source>
</reference>
<name>T1K202_TETUR</name>
<feature type="repeat" description="TPR" evidence="9">
    <location>
        <begin position="9"/>
        <end position="42"/>
    </location>
</feature>
<dbReference type="Gene3D" id="6.10.140.2020">
    <property type="match status" value="1"/>
</dbReference>
<dbReference type="FunFam" id="3.30.40.10:FF:000124">
    <property type="entry name" value="STIP1 homology and U box-containing protein 1"/>
    <property type="match status" value="1"/>
</dbReference>
<keyword evidence="5" id="KW-0833">Ubl conjugation pathway</keyword>
<evidence type="ECO:0000256" key="2">
    <source>
        <dbReference type="ARBA" id="ARBA00012483"/>
    </source>
</evidence>
<dbReference type="InterPro" id="IPR003613">
    <property type="entry name" value="Ubox_domain"/>
</dbReference>
<keyword evidence="4" id="KW-0677">Repeat</keyword>
<dbReference type="GO" id="GO:0000209">
    <property type="term" value="P:protein polyubiquitination"/>
    <property type="evidence" value="ECO:0007669"/>
    <property type="project" value="TreeGrafter"/>
</dbReference>
<dbReference type="InterPro" id="IPR011990">
    <property type="entry name" value="TPR-like_helical_dom_sf"/>
</dbReference>
<evidence type="ECO:0000256" key="9">
    <source>
        <dbReference type="PROSITE-ProRule" id="PRU00339"/>
    </source>
</evidence>
<evidence type="ECO:0000256" key="6">
    <source>
        <dbReference type="ARBA" id="ARBA00022803"/>
    </source>
</evidence>
<dbReference type="HOGENOM" id="CLU_056455_1_0_1"/>
<dbReference type="GO" id="GO:0045862">
    <property type="term" value="P:positive regulation of proteolysis"/>
    <property type="evidence" value="ECO:0007669"/>
    <property type="project" value="TreeGrafter"/>
</dbReference>
<evidence type="ECO:0000256" key="1">
    <source>
        <dbReference type="ARBA" id="ARBA00000900"/>
    </source>
</evidence>
<dbReference type="Pfam" id="PF04564">
    <property type="entry name" value="U-box"/>
    <property type="match status" value="1"/>
</dbReference>
<evidence type="ECO:0000256" key="5">
    <source>
        <dbReference type="ARBA" id="ARBA00022786"/>
    </source>
</evidence>
<keyword evidence="6 9" id="KW-0802">TPR repeat</keyword>
<dbReference type="InterPro" id="IPR041312">
    <property type="entry name" value="CHIP_TPR_N"/>
</dbReference>
<accession>T1K202</accession>
<dbReference type="GO" id="GO:0061630">
    <property type="term" value="F:ubiquitin protein ligase activity"/>
    <property type="evidence" value="ECO:0007669"/>
    <property type="project" value="UniProtKB-EC"/>
</dbReference>
<keyword evidence="3" id="KW-0808">Transferase</keyword>
<dbReference type="GO" id="GO:0043161">
    <property type="term" value="P:proteasome-mediated ubiquitin-dependent protein catabolic process"/>
    <property type="evidence" value="ECO:0007669"/>
    <property type="project" value="TreeGrafter"/>
</dbReference>
<dbReference type="PROSITE" id="PS50005">
    <property type="entry name" value="TPR"/>
    <property type="match status" value="2"/>
</dbReference>
<dbReference type="PANTHER" id="PTHR46803">
    <property type="entry name" value="E3 UBIQUITIN-PROTEIN LIGASE CHIP"/>
    <property type="match status" value="1"/>
</dbReference>
<comment type="catalytic activity">
    <reaction evidence="1">
        <text>S-ubiquitinyl-[E2 ubiquitin-conjugating enzyme]-L-cysteine + [acceptor protein]-L-lysine = [E2 ubiquitin-conjugating enzyme]-L-cysteine + N(6)-ubiquitinyl-[acceptor protein]-L-lysine.</text>
        <dbReference type="EC" id="2.3.2.27"/>
    </reaction>
</comment>
<dbReference type="GO" id="GO:0006515">
    <property type="term" value="P:protein quality control for misfolded or incompletely synthesized proteins"/>
    <property type="evidence" value="ECO:0007669"/>
    <property type="project" value="TreeGrafter"/>
</dbReference>
<proteinExistence type="predicted"/>
<evidence type="ECO:0000256" key="7">
    <source>
        <dbReference type="ARBA" id="ARBA00044534"/>
    </source>
</evidence>
<dbReference type="GO" id="GO:0030018">
    <property type="term" value="C:Z disc"/>
    <property type="evidence" value="ECO:0007669"/>
    <property type="project" value="TreeGrafter"/>
</dbReference>
<feature type="domain" description="U-box" evidence="10">
    <location>
        <begin position="206"/>
        <end position="280"/>
    </location>
</feature>
<dbReference type="PANTHER" id="PTHR46803:SF2">
    <property type="entry name" value="E3 UBIQUITIN-PROTEIN LIGASE CHIP"/>
    <property type="match status" value="1"/>
</dbReference>
<dbReference type="Gene3D" id="3.30.40.10">
    <property type="entry name" value="Zinc/RING finger domain, C3HC4 (zinc finger)"/>
    <property type="match status" value="1"/>
</dbReference>
<protein>
    <recommendedName>
        <fullName evidence="7">E3 ubiquitin-protein ligase CHIP</fullName>
        <ecNumber evidence="2">2.3.2.27</ecNumber>
    </recommendedName>
    <alternativeName>
        <fullName evidence="8">RING-type E3 ubiquitin transferase CHIP</fullName>
    </alternativeName>
</protein>
<dbReference type="STRING" id="32264.T1K202"/>
<dbReference type="SUPFAM" id="SSF48452">
    <property type="entry name" value="TPR-like"/>
    <property type="match status" value="1"/>
</dbReference>
<dbReference type="GO" id="GO:0051087">
    <property type="term" value="F:protein-folding chaperone binding"/>
    <property type="evidence" value="ECO:0007669"/>
    <property type="project" value="TreeGrafter"/>
</dbReference>
<feature type="repeat" description="TPR" evidence="9">
    <location>
        <begin position="43"/>
        <end position="76"/>
    </location>
</feature>
<dbReference type="Pfam" id="PF18391">
    <property type="entry name" value="CHIP_TPR_N"/>
    <property type="match status" value="1"/>
</dbReference>
<sequence length="283" mass="33055">MPISKDTSALELKEQGNKLFSHQKYQEALEYYSRAISCDPADSKYFTNRALCYLKLQQWDLSLKDARRALDLEPNSIKGHFFIGSALLEIEQYDDAIKHLTRASDLAREQKKNFGDEIASQLRLARKKRWNQLEERRIKEEIELQTYLNDLIKKDKERQLEEARTSTKDGEKLSIVENQIESKSHQYLTELNALFSQLDARRRKRDIPDYLCGKISFEVMMDPVITPSGITYDRKVIEEHLQRVGHFDPITRTPLTAEQLIPNLAMKEVIDTFLAENDWVTES</sequence>
<dbReference type="PROSITE" id="PS51698">
    <property type="entry name" value="U_BOX"/>
    <property type="match status" value="1"/>
</dbReference>
<dbReference type="Pfam" id="PF12895">
    <property type="entry name" value="ANAPC3"/>
    <property type="match status" value="1"/>
</dbReference>
<organism evidence="11 12">
    <name type="scientific">Tetranychus urticae</name>
    <name type="common">Two-spotted spider mite</name>
    <dbReference type="NCBI Taxonomy" id="32264"/>
    <lineage>
        <taxon>Eukaryota</taxon>
        <taxon>Metazoa</taxon>
        <taxon>Ecdysozoa</taxon>
        <taxon>Arthropoda</taxon>
        <taxon>Chelicerata</taxon>
        <taxon>Arachnida</taxon>
        <taxon>Acari</taxon>
        <taxon>Acariformes</taxon>
        <taxon>Trombidiformes</taxon>
        <taxon>Prostigmata</taxon>
        <taxon>Eleutherengona</taxon>
        <taxon>Raphignathae</taxon>
        <taxon>Tetranychoidea</taxon>
        <taxon>Tetranychidae</taxon>
        <taxon>Tetranychus</taxon>
    </lineage>
</organism>
<dbReference type="InterPro" id="IPR019734">
    <property type="entry name" value="TPR_rpt"/>
</dbReference>
<dbReference type="EC" id="2.3.2.27" evidence="2"/>
<evidence type="ECO:0000313" key="11">
    <source>
        <dbReference type="EnsemblMetazoa" id="tetur04g03260.1"/>
    </source>
</evidence>
<dbReference type="InterPro" id="IPR013083">
    <property type="entry name" value="Znf_RING/FYVE/PHD"/>
</dbReference>
<evidence type="ECO:0000256" key="4">
    <source>
        <dbReference type="ARBA" id="ARBA00022737"/>
    </source>
</evidence>
<dbReference type="SMART" id="SM00504">
    <property type="entry name" value="Ubox"/>
    <property type="match status" value="1"/>
</dbReference>
<keyword evidence="12" id="KW-1185">Reference proteome</keyword>
<evidence type="ECO:0000256" key="8">
    <source>
        <dbReference type="ARBA" id="ARBA00044543"/>
    </source>
</evidence>
<dbReference type="SUPFAM" id="SSF57850">
    <property type="entry name" value="RING/U-box"/>
    <property type="match status" value="1"/>
</dbReference>